<dbReference type="PRINTS" id="PR00081">
    <property type="entry name" value="GDHRDH"/>
</dbReference>
<dbReference type="Gene3D" id="3.40.50.720">
    <property type="entry name" value="NAD(P)-binding Rossmann-like Domain"/>
    <property type="match status" value="1"/>
</dbReference>
<sequence length="259" mass="27228">MIDPAQMFSINGRVALVTGASSGIGRMIATGLAACGARVYACARTAARLEEAVAEIRQETSGDVIALPGDVSTVAGIEALVAELSNHEKQVDILVNNAGTICEAPIDEYPEDGWDSVLSLNLKSCFFLTQKLLPLMRAGATGERPSTVINIGSVGALRIGPKETYAYAAAKAGLHHLSKSMAKRLAPENITINSIAPGFFPSDMTQITSDEMHDMLIQMVPRRRVGQPLDLAGLAVFLASPAASYMTGTVIPVEGGMSL</sequence>
<comment type="similarity">
    <text evidence="1">Belongs to the short-chain dehydrogenases/reductases (SDR) family.</text>
</comment>
<keyword evidence="2" id="KW-0521">NADP</keyword>
<dbReference type="RefSeq" id="WP_207642723.1">
    <property type="nucleotide sequence ID" value="NZ_JACIEQ010000001.1"/>
</dbReference>
<dbReference type="SUPFAM" id="SSF51735">
    <property type="entry name" value="NAD(P)-binding Rossmann-fold domains"/>
    <property type="match status" value="1"/>
</dbReference>
<gene>
    <name evidence="4" type="ORF">GGR17_001483</name>
</gene>
<dbReference type="Proteomes" id="UP000585681">
    <property type="component" value="Unassembled WGS sequence"/>
</dbReference>
<evidence type="ECO:0000313" key="4">
    <source>
        <dbReference type="EMBL" id="MBB4021692.1"/>
    </source>
</evidence>
<organism evidence="4 5">
    <name type="scientific">Actibacterium naphthalenivorans</name>
    <dbReference type="NCBI Taxonomy" id="1614693"/>
    <lineage>
        <taxon>Bacteria</taxon>
        <taxon>Pseudomonadati</taxon>
        <taxon>Pseudomonadota</taxon>
        <taxon>Alphaproteobacteria</taxon>
        <taxon>Rhodobacterales</taxon>
        <taxon>Roseobacteraceae</taxon>
        <taxon>Actibacterium</taxon>
    </lineage>
</organism>
<dbReference type="InterPro" id="IPR036291">
    <property type="entry name" value="NAD(P)-bd_dom_sf"/>
</dbReference>
<dbReference type="PROSITE" id="PS00061">
    <property type="entry name" value="ADH_SHORT"/>
    <property type="match status" value="1"/>
</dbReference>
<dbReference type="FunFam" id="3.40.50.720:FF:000084">
    <property type="entry name" value="Short-chain dehydrogenase reductase"/>
    <property type="match status" value="1"/>
</dbReference>
<evidence type="ECO:0000256" key="2">
    <source>
        <dbReference type="ARBA" id="ARBA00022857"/>
    </source>
</evidence>
<name>A0A840CCA0_9RHOB</name>
<dbReference type="PANTHER" id="PTHR43618:SF8">
    <property type="entry name" value="7ALPHA-HYDROXYSTEROID DEHYDROGENASE"/>
    <property type="match status" value="1"/>
</dbReference>
<evidence type="ECO:0000256" key="1">
    <source>
        <dbReference type="ARBA" id="ARBA00006484"/>
    </source>
</evidence>
<keyword evidence="3" id="KW-0560">Oxidoreductase</keyword>
<dbReference type="InterPro" id="IPR052178">
    <property type="entry name" value="Sec_Metab_Biosynth_SDR"/>
</dbReference>
<dbReference type="PRINTS" id="PR00080">
    <property type="entry name" value="SDRFAMILY"/>
</dbReference>
<dbReference type="AlphaFoldDB" id="A0A840CCA0"/>
<proteinExistence type="inferred from homology"/>
<evidence type="ECO:0000313" key="5">
    <source>
        <dbReference type="Proteomes" id="UP000585681"/>
    </source>
</evidence>
<dbReference type="EMBL" id="JACIEQ010000001">
    <property type="protein sequence ID" value="MBB4021692.1"/>
    <property type="molecule type" value="Genomic_DNA"/>
</dbReference>
<evidence type="ECO:0000256" key="3">
    <source>
        <dbReference type="ARBA" id="ARBA00023002"/>
    </source>
</evidence>
<dbReference type="InterPro" id="IPR020904">
    <property type="entry name" value="Sc_DH/Rdtase_CS"/>
</dbReference>
<dbReference type="GO" id="GO:0016491">
    <property type="term" value="F:oxidoreductase activity"/>
    <property type="evidence" value="ECO:0007669"/>
    <property type="project" value="UniProtKB-KW"/>
</dbReference>
<dbReference type="Pfam" id="PF13561">
    <property type="entry name" value="adh_short_C2"/>
    <property type="match status" value="1"/>
</dbReference>
<dbReference type="PANTHER" id="PTHR43618">
    <property type="entry name" value="7-ALPHA-HYDROXYSTEROID DEHYDROGENASE"/>
    <property type="match status" value="1"/>
</dbReference>
<accession>A0A840CCA0</accession>
<comment type="caution">
    <text evidence="4">The sequence shown here is derived from an EMBL/GenBank/DDBJ whole genome shotgun (WGS) entry which is preliminary data.</text>
</comment>
<protein>
    <submittedName>
        <fullName evidence="4">NAD(P)-dependent dehydrogenase (Short-subunit alcohol dehydrogenase family)</fullName>
    </submittedName>
</protein>
<dbReference type="InterPro" id="IPR002347">
    <property type="entry name" value="SDR_fam"/>
</dbReference>
<reference evidence="4" key="1">
    <citation type="submission" date="2020-08" db="EMBL/GenBank/DDBJ databases">
        <title>Genomic Encyclopedia of Type Strains, Phase IV (KMG-IV): sequencing the most valuable type-strain genomes for metagenomic binning, comparative biology and taxonomic classification.</title>
        <authorList>
            <person name="Goeker M."/>
        </authorList>
    </citation>
    <scope>NUCLEOTIDE SEQUENCE [LARGE SCALE GENOMIC DNA]</scope>
    <source>
        <strain evidence="4">DSM 105040</strain>
    </source>
</reference>
<keyword evidence="5" id="KW-1185">Reference proteome</keyword>